<dbReference type="InterPro" id="IPR036457">
    <property type="entry name" value="PPM-type-like_dom_sf"/>
</dbReference>
<dbReference type="SMART" id="SM00331">
    <property type="entry name" value="PP2C_SIG"/>
    <property type="match status" value="1"/>
</dbReference>
<proteinExistence type="predicted"/>
<dbReference type="InterPro" id="IPR001932">
    <property type="entry name" value="PPM-type_phosphatase-like_dom"/>
</dbReference>
<sequence>MNHDPSSWPFFLPTEHADEIHIVIAGDGETSQKHEQTQDGAGYRYDSGYILVANEAYRSPHSGFTSYLTLQRASELLDLTRSGGRRIWPEIWRPRPENGPEEMLRGMLQRTFERVHETVIKFRAYSENYAGTETSLLGAIIEGNTLVFGYLGDIRLYHLREHQLRCLTQDHSLAMGGLASGEIEPEDYECHPNRETLVKYLGGNERYRPTQGQIRLRAGDRVLICTKGLYSALNEEDLRHGLESPQIPAEERARHLVRLAKGTGSQNTMAAVTLEITAVSGKV</sequence>
<feature type="domain" description="PPM-type phosphatase" evidence="1">
    <location>
        <begin position="34"/>
        <end position="276"/>
    </location>
</feature>
<evidence type="ECO:0000313" key="2">
    <source>
        <dbReference type="EMBL" id="MBO1318273.1"/>
    </source>
</evidence>
<name>A0A8J7U1J9_9BACT</name>
<dbReference type="EMBL" id="JAFREP010000005">
    <property type="protein sequence ID" value="MBO1318273.1"/>
    <property type="molecule type" value="Genomic_DNA"/>
</dbReference>
<dbReference type="Gene3D" id="3.60.40.10">
    <property type="entry name" value="PPM-type phosphatase domain"/>
    <property type="match status" value="1"/>
</dbReference>
<accession>A0A8J7U1J9</accession>
<reference evidence="2" key="1">
    <citation type="submission" date="2021-03" db="EMBL/GenBank/DDBJ databases">
        <authorList>
            <person name="Wang G."/>
        </authorList>
    </citation>
    <scope>NUCLEOTIDE SEQUENCE</scope>
    <source>
        <strain evidence="2">KCTC 12899</strain>
    </source>
</reference>
<dbReference type="RefSeq" id="WP_207857944.1">
    <property type="nucleotide sequence ID" value="NZ_JAFREP010000005.1"/>
</dbReference>
<organism evidence="2 3">
    <name type="scientific">Acanthopleuribacter pedis</name>
    <dbReference type="NCBI Taxonomy" id="442870"/>
    <lineage>
        <taxon>Bacteria</taxon>
        <taxon>Pseudomonadati</taxon>
        <taxon>Acidobacteriota</taxon>
        <taxon>Holophagae</taxon>
        <taxon>Acanthopleuribacterales</taxon>
        <taxon>Acanthopleuribacteraceae</taxon>
        <taxon>Acanthopleuribacter</taxon>
    </lineage>
</organism>
<protein>
    <recommendedName>
        <fullName evidence="1">PPM-type phosphatase domain-containing protein</fullName>
    </recommendedName>
</protein>
<dbReference type="SUPFAM" id="SSF81606">
    <property type="entry name" value="PP2C-like"/>
    <property type="match status" value="1"/>
</dbReference>
<dbReference type="Proteomes" id="UP000664417">
    <property type="component" value="Unassembled WGS sequence"/>
</dbReference>
<gene>
    <name evidence="2" type="ORF">J3U88_07395</name>
</gene>
<dbReference type="AlphaFoldDB" id="A0A8J7U1J9"/>
<evidence type="ECO:0000313" key="3">
    <source>
        <dbReference type="Proteomes" id="UP000664417"/>
    </source>
</evidence>
<comment type="caution">
    <text evidence="2">The sequence shown here is derived from an EMBL/GenBank/DDBJ whole genome shotgun (WGS) entry which is preliminary data.</text>
</comment>
<keyword evidence="3" id="KW-1185">Reference proteome</keyword>
<evidence type="ECO:0000259" key="1">
    <source>
        <dbReference type="SMART" id="SM00331"/>
    </source>
</evidence>